<evidence type="ECO:0000256" key="1">
    <source>
        <dbReference type="SAM" id="Phobius"/>
    </source>
</evidence>
<keyword evidence="3" id="KW-1185">Reference proteome</keyword>
<evidence type="ECO:0000313" key="2">
    <source>
        <dbReference type="EMBL" id="CAD0325308.1"/>
    </source>
</evidence>
<reference evidence="2 3" key="1">
    <citation type="submission" date="2020-07" db="EMBL/GenBank/DDBJ databases">
        <authorList>
            <person name="Pothier F. J."/>
        </authorList>
    </citation>
    <scope>NUCLEOTIDE SEQUENCE [LARGE SCALE GENOMIC DNA]</scope>
    <source>
        <strain evidence="2 3">CFBP 498</strain>
    </source>
</reference>
<keyword evidence="1" id="KW-1133">Transmembrane helix</keyword>
<dbReference type="AlphaFoldDB" id="A0A6V7D1W7"/>
<proteinExistence type="predicted"/>
<keyword evidence="1" id="KW-0472">Membrane</keyword>
<keyword evidence="1" id="KW-0812">Transmembrane</keyword>
<feature type="transmembrane region" description="Helical" evidence="1">
    <location>
        <begin position="108"/>
        <end position="126"/>
    </location>
</feature>
<name>A0A6V7D1W7_9XANT</name>
<feature type="transmembrane region" description="Helical" evidence="1">
    <location>
        <begin position="138"/>
        <end position="157"/>
    </location>
</feature>
<dbReference type="Proteomes" id="UP000515406">
    <property type="component" value="Chromosome"/>
</dbReference>
<dbReference type="EMBL" id="LR828257">
    <property type="protein sequence ID" value="CAD0325318.1"/>
    <property type="molecule type" value="Genomic_DNA"/>
</dbReference>
<feature type="transmembrane region" description="Helical" evidence="1">
    <location>
        <begin position="30"/>
        <end position="48"/>
    </location>
</feature>
<feature type="transmembrane region" description="Helical" evidence="1">
    <location>
        <begin position="60"/>
        <end position="82"/>
    </location>
</feature>
<sequence>MAAVRDQRAGSWGLGMSAYTHHREGAARNFLVILAVLAASATCAVLCVQKFDVAQIRALIVALWPVSGLLSGAALALLYKLLADTASTGKLDRRQRYEIDKIVRGKVVRLWLLVAAVIAPLAFALLNAHLGVGNGKQFFIGAVGLSVASTLFFFLYVPATWLNVRDFNAELGPVNTNGPSD</sequence>
<gene>
    <name evidence="2" type="ORF">CFBP498_18520</name>
</gene>
<protein>
    <recommendedName>
        <fullName evidence="4">Transmembrane protein</fullName>
    </recommendedName>
</protein>
<evidence type="ECO:0008006" key="4">
    <source>
        <dbReference type="Google" id="ProtNLM"/>
    </source>
</evidence>
<evidence type="ECO:0000313" key="3">
    <source>
        <dbReference type="Proteomes" id="UP000515406"/>
    </source>
</evidence>
<accession>A0A6V7D1W7</accession>
<dbReference type="EMBL" id="LR828257">
    <property type="protein sequence ID" value="CAD0325308.1"/>
    <property type="molecule type" value="Genomic_DNA"/>
</dbReference>
<organism evidence="2 3">
    <name type="scientific">Xanthomonas hortorum pv. vitians</name>
    <dbReference type="NCBI Taxonomy" id="83224"/>
    <lineage>
        <taxon>Bacteria</taxon>
        <taxon>Pseudomonadati</taxon>
        <taxon>Pseudomonadota</taxon>
        <taxon>Gammaproteobacteria</taxon>
        <taxon>Lysobacterales</taxon>
        <taxon>Lysobacteraceae</taxon>
        <taxon>Xanthomonas</taxon>
    </lineage>
</organism>